<sequence>MPTTHASAAATDGHATIPVMFLTGPPGAGKSTAMKAFRRRFPGLVHFGVRVFFERQAELGTQLGLRALELAGPNRWWPDELVIEGLPGWIDENLPTATCLIFEGGYPRNRSHAADLDRVLAERGLRVNRVVYMDVPDDVATDRVLNRQVCVVCDTPVAEAIPVPGSACEQCGRPLVHRPDDNEQQFRKRLNQHRENAAQLLAHYEAQGVVVRIDGTAPPAEVAAALEAAAPDTLPDAPAERLPA</sequence>
<dbReference type="GO" id="GO:0005737">
    <property type="term" value="C:cytoplasm"/>
    <property type="evidence" value="ECO:0007669"/>
    <property type="project" value="UniProtKB-SubCell"/>
</dbReference>
<evidence type="ECO:0000256" key="4">
    <source>
        <dbReference type="ARBA" id="ARBA00022777"/>
    </source>
</evidence>
<evidence type="ECO:0000256" key="5">
    <source>
        <dbReference type="RuleBase" id="RU003330"/>
    </source>
</evidence>
<evidence type="ECO:0000256" key="3">
    <source>
        <dbReference type="ARBA" id="ARBA00022741"/>
    </source>
</evidence>
<keyword evidence="2" id="KW-0545">Nucleotide biosynthesis</keyword>
<comment type="catalytic activity">
    <reaction evidence="6">
        <text>AMP + ATP = 2 ADP</text>
        <dbReference type="Rhea" id="RHEA:12973"/>
        <dbReference type="ChEBI" id="CHEBI:30616"/>
        <dbReference type="ChEBI" id="CHEBI:456215"/>
        <dbReference type="ChEBI" id="CHEBI:456216"/>
        <dbReference type="EC" id="2.7.4.3"/>
    </reaction>
</comment>
<comment type="similarity">
    <text evidence="5">Belongs to the adenylate kinase family.</text>
</comment>
<dbReference type="PANTHER" id="PTHR23359">
    <property type="entry name" value="NUCLEOTIDE KINASE"/>
    <property type="match status" value="1"/>
</dbReference>
<dbReference type="EMBL" id="BOMM01000067">
    <property type="protein sequence ID" value="GIE15467.1"/>
    <property type="molecule type" value="Genomic_DNA"/>
</dbReference>
<evidence type="ECO:0000313" key="8">
    <source>
        <dbReference type="Proteomes" id="UP000598174"/>
    </source>
</evidence>
<keyword evidence="4 5" id="KW-0418">Kinase</keyword>
<dbReference type="InterPro" id="IPR027417">
    <property type="entry name" value="P-loop_NTPase"/>
</dbReference>
<name>A0A919MPM7_9ACTN</name>
<evidence type="ECO:0000256" key="1">
    <source>
        <dbReference type="ARBA" id="ARBA00022679"/>
    </source>
</evidence>
<accession>A0A919MPM7</accession>
<dbReference type="PRINTS" id="PR00094">
    <property type="entry name" value="ADENYLTKNASE"/>
</dbReference>
<dbReference type="CDD" id="cd01428">
    <property type="entry name" value="ADK"/>
    <property type="match status" value="1"/>
</dbReference>
<comment type="subunit">
    <text evidence="6">Monomer.</text>
</comment>
<dbReference type="Gene3D" id="3.40.50.300">
    <property type="entry name" value="P-loop containing nucleotide triphosphate hydrolases"/>
    <property type="match status" value="1"/>
</dbReference>
<dbReference type="GO" id="GO:0005524">
    <property type="term" value="F:ATP binding"/>
    <property type="evidence" value="ECO:0007669"/>
    <property type="project" value="UniProtKB-KW"/>
</dbReference>
<evidence type="ECO:0000256" key="2">
    <source>
        <dbReference type="ARBA" id="ARBA00022727"/>
    </source>
</evidence>
<dbReference type="AlphaFoldDB" id="A0A919MPM7"/>
<reference evidence="7" key="1">
    <citation type="submission" date="2021-01" db="EMBL/GenBank/DDBJ databases">
        <title>Whole genome shotgun sequence of Actinoplanes ferrugineus NBRC 15555.</title>
        <authorList>
            <person name="Komaki H."/>
            <person name="Tamura T."/>
        </authorList>
    </citation>
    <scope>NUCLEOTIDE SEQUENCE</scope>
    <source>
        <strain evidence="7">NBRC 15555</strain>
    </source>
</reference>
<keyword evidence="8" id="KW-1185">Reference proteome</keyword>
<proteinExistence type="inferred from homology"/>
<dbReference type="GO" id="GO:0004017">
    <property type="term" value="F:AMP kinase activity"/>
    <property type="evidence" value="ECO:0007669"/>
    <property type="project" value="UniProtKB-EC"/>
</dbReference>
<dbReference type="Pfam" id="PF00406">
    <property type="entry name" value="ADK"/>
    <property type="match status" value="1"/>
</dbReference>
<dbReference type="EC" id="2.7.4.3" evidence="6"/>
<dbReference type="RefSeq" id="WP_203821832.1">
    <property type="nucleotide sequence ID" value="NZ_BAAABP010000019.1"/>
</dbReference>
<evidence type="ECO:0000256" key="6">
    <source>
        <dbReference type="RuleBase" id="RU003331"/>
    </source>
</evidence>
<gene>
    <name evidence="7" type="primary">adk_3</name>
    <name evidence="7" type="ORF">Afe05nite_73070</name>
</gene>
<dbReference type="SUPFAM" id="SSF52540">
    <property type="entry name" value="P-loop containing nucleoside triphosphate hydrolases"/>
    <property type="match status" value="1"/>
</dbReference>
<dbReference type="Proteomes" id="UP000598174">
    <property type="component" value="Unassembled WGS sequence"/>
</dbReference>
<organism evidence="7 8">
    <name type="scientific">Paractinoplanes ferrugineus</name>
    <dbReference type="NCBI Taxonomy" id="113564"/>
    <lineage>
        <taxon>Bacteria</taxon>
        <taxon>Bacillati</taxon>
        <taxon>Actinomycetota</taxon>
        <taxon>Actinomycetes</taxon>
        <taxon>Micromonosporales</taxon>
        <taxon>Micromonosporaceae</taxon>
        <taxon>Paractinoplanes</taxon>
    </lineage>
</organism>
<keyword evidence="6" id="KW-0067">ATP-binding</keyword>
<protein>
    <recommendedName>
        <fullName evidence="6">Adenylate kinase</fullName>
        <ecNumber evidence="6">2.7.4.3</ecNumber>
    </recommendedName>
</protein>
<dbReference type="InterPro" id="IPR000850">
    <property type="entry name" value="Adenylat/UMP-CMP_kin"/>
</dbReference>
<keyword evidence="1 5" id="KW-0808">Transferase</keyword>
<keyword evidence="3 6" id="KW-0547">Nucleotide-binding</keyword>
<comment type="caution">
    <text evidence="7">The sequence shown here is derived from an EMBL/GenBank/DDBJ whole genome shotgun (WGS) entry which is preliminary data.</text>
</comment>
<evidence type="ECO:0000313" key="7">
    <source>
        <dbReference type="EMBL" id="GIE15467.1"/>
    </source>
</evidence>
<comment type="subcellular location">
    <subcellularLocation>
        <location evidence="6">Cytoplasm</location>
    </subcellularLocation>
</comment>